<keyword evidence="3" id="KW-1133">Transmembrane helix</keyword>
<keyword evidence="3" id="KW-0812">Transmembrane</keyword>
<dbReference type="STRING" id="985053.VMUT_1257"/>
<dbReference type="RefSeq" id="WP_013604624.1">
    <property type="nucleotide sequence ID" value="NC_015151.1"/>
</dbReference>
<proteinExistence type="inferred from homology"/>
<protein>
    <submittedName>
        <fullName evidence="4">Arabinose ABC transporter, arabinose binding protein</fullName>
    </submittedName>
</protein>
<keyword evidence="3" id="KW-0472">Membrane</keyword>
<sequence>MNGPSNVGISRTALIAIVAIVVIVVIIGAVAAWYYSTISHKPPTAPSPTTVEFLTWWGPEDPQGLAWVAGNFSKYYPGYSVEYYSVPGAGGTNAKYVILGMLEAGKPPASFQAHFAPEVLSYVEIMPHGPADFVNFTSIAAQTGLLSKGVTEAVLAGMFNGTMFALPTNIHRGGMLYFNPQVLRQYGLPIPTTVEQLANETLYLASHGMTCIWIIPGGDGGWDQLNLWEYVFLGLAGEKYGPAQAAQLMNELLYGTLNLNDPSIASLINKTDQYFLLFTQYDCPGWQTMTWSSGLAYIIQGKAAFQVNGNWITEYAYIWYHTITYPATSPYTSWTNITLMEEPFPGTQGIYVLVIDSVAVPAYENPYESAAIKLAEFWDSYIGMEIWTSSGKGVIIWSNGTDFYPTPAQWFDYEQLISTPPNQFTIAPSDGGLFDDVFSNLNTYVSNLQQVGASYIPTFNSFLASAEQETYNEWMAAVKLGLGYMGYPGHPFANYLPPWVNPTTYHYQPYTPWWQTSS</sequence>
<name>F0QYM9_VULM7</name>
<dbReference type="eggNOG" id="arCOG00150">
    <property type="taxonomic scope" value="Archaea"/>
</dbReference>
<keyword evidence="5" id="KW-1185">Reference proteome</keyword>
<dbReference type="KEGG" id="vmo:VMUT_1257"/>
<dbReference type="HOGENOM" id="CLU_491464_0_0_2"/>
<dbReference type="EMBL" id="CP002529">
    <property type="protein sequence ID" value="ADY01462.1"/>
    <property type="molecule type" value="Genomic_DNA"/>
</dbReference>
<evidence type="ECO:0000256" key="2">
    <source>
        <dbReference type="ARBA" id="ARBA00022448"/>
    </source>
</evidence>
<dbReference type="PANTHER" id="PTHR43649">
    <property type="entry name" value="ARABINOSE-BINDING PROTEIN-RELATED"/>
    <property type="match status" value="1"/>
</dbReference>
<feature type="transmembrane region" description="Helical" evidence="3">
    <location>
        <begin position="12"/>
        <end position="35"/>
    </location>
</feature>
<dbReference type="OrthoDB" id="18176at2157"/>
<dbReference type="PANTHER" id="PTHR43649:SF29">
    <property type="entry name" value="OSMOPROTECTIVE COMPOUNDS-BINDING PROTEIN GGTB"/>
    <property type="match status" value="1"/>
</dbReference>
<organism evidence="4 5">
    <name type="scientific">Vulcanisaeta moutnovskia (strain 768-28)</name>
    <dbReference type="NCBI Taxonomy" id="985053"/>
    <lineage>
        <taxon>Archaea</taxon>
        <taxon>Thermoproteota</taxon>
        <taxon>Thermoprotei</taxon>
        <taxon>Thermoproteales</taxon>
        <taxon>Thermoproteaceae</taxon>
        <taxon>Vulcanisaeta</taxon>
    </lineage>
</organism>
<dbReference type="SUPFAM" id="SSF53850">
    <property type="entry name" value="Periplasmic binding protein-like II"/>
    <property type="match status" value="1"/>
</dbReference>
<dbReference type="GeneID" id="10288909"/>
<evidence type="ECO:0000313" key="5">
    <source>
        <dbReference type="Proteomes" id="UP000007485"/>
    </source>
</evidence>
<evidence type="ECO:0000313" key="4">
    <source>
        <dbReference type="EMBL" id="ADY01462.1"/>
    </source>
</evidence>
<evidence type="ECO:0000256" key="3">
    <source>
        <dbReference type="SAM" id="Phobius"/>
    </source>
</evidence>
<dbReference type="Gene3D" id="3.40.190.10">
    <property type="entry name" value="Periplasmic binding protein-like II"/>
    <property type="match status" value="2"/>
</dbReference>
<comment type="similarity">
    <text evidence="1">Belongs to the bacterial solute-binding protein 1 family.</text>
</comment>
<dbReference type="InterPro" id="IPR054925">
    <property type="entry name" value="GlcS_GBP"/>
</dbReference>
<evidence type="ECO:0000256" key="1">
    <source>
        <dbReference type="ARBA" id="ARBA00008520"/>
    </source>
</evidence>
<reference evidence="4 5" key="1">
    <citation type="journal article" date="2011" name="J. Bacteriol.">
        <title>Complete genome sequence of 'Vulcanisaeta moutnovskia' strain 768-28, a novel member of the hyperthermophilic crenarchaeal genus vulcanisaeta.</title>
        <authorList>
            <person name="Gumerov V.M."/>
            <person name="Mardanov A.V."/>
            <person name="Beletsky A.V."/>
            <person name="Prokofeva M.I."/>
            <person name="Bonch-Osmolovskaya E.A."/>
            <person name="Ravin N.V."/>
            <person name="Skryabin K.G."/>
        </authorList>
    </citation>
    <scope>NUCLEOTIDE SEQUENCE [LARGE SCALE GENOMIC DNA]</scope>
    <source>
        <strain evidence="4 5">768-28</strain>
    </source>
</reference>
<accession>F0QYM9</accession>
<dbReference type="InterPro" id="IPR050490">
    <property type="entry name" value="Bact_solute-bd_prot1"/>
</dbReference>
<gene>
    <name evidence="4" type="ordered locus">VMUT_1257</name>
</gene>
<dbReference type="AlphaFoldDB" id="F0QYM9"/>
<keyword evidence="2" id="KW-0813">Transport</keyword>
<dbReference type="NCBIfam" id="NF040930">
    <property type="entry name" value="ABC_arch_GlcS"/>
    <property type="match status" value="1"/>
</dbReference>
<dbReference type="Proteomes" id="UP000007485">
    <property type="component" value="Chromosome"/>
</dbReference>